<feature type="domain" description="HMG box" evidence="5">
    <location>
        <begin position="1382"/>
        <end position="1447"/>
    </location>
</feature>
<feature type="region of interest" description="Disordered" evidence="4">
    <location>
        <begin position="1"/>
        <end position="104"/>
    </location>
</feature>
<dbReference type="Proteomes" id="UP001189429">
    <property type="component" value="Unassembled WGS sequence"/>
</dbReference>
<protein>
    <recommendedName>
        <fullName evidence="5">HMG box domain-containing protein</fullName>
    </recommendedName>
</protein>
<feature type="compositionally biased region" description="Low complexity" evidence="4">
    <location>
        <begin position="903"/>
        <end position="928"/>
    </location>
</feature>
<feature type="compositionally biased region" description="Basic and acidic residues" evidence="4">
    <location>
        <begin position="1348"/>
        <end position="1361"/>
    </location>
</feature>
<feature type="non-terminal residue" evidence="6">
    <location>
        <position position="1"/>
    </location>
</feature>
<dbReference type="InterPro" id="IPR007177">
    <property type="entry name" value="Tsr3_C"/>
</dbReference>
<feature type="compositionally biased region" description="Basic and acidic residues" evidence="4">
    <location>
        <begin position="832"/>
        <end position="842"/>
    </location>
</feature>
<sequence>RRPRGACRRAGLSLGVPARGSAAAPAGAHGSSAAEPGRRGGGRRGRAAEMGKGCGKRGPAGGARGRGRQPRRQGADAAEVGEGPCSGEEPVSEDEPGAGDSEGGPVRRVRLALFEFAQNDPKADGGSAGGKSEGEGLEGIWQFIPDALTFQDRECLLANGLAGINASWNRMDELPWQRLRRQGQHRILPHLVAMAATLLIAGLDDDAAAIMRSFQWGEEFLKINLEALAAYACAPDAEGVRRREAELLSRRCDERAARKADADLGGNETAGSWSGATLEHMTCTEVLSPPPAFLPWQESHGTFASALPLSPAMPAALWKAGVARDCSARSVAFISFLAPPGAATPAEFGTPTAAPGAASAAAPVGPFAAGAAPVAAGDAAGAAAAGAAAAGAGRRRGASAAAGLWARALRSSSLASRQSSQAEGPRPLMIRPSAHCVISAGHMQSWTRGFLFYWFVVISRPGRLFSNADFYGFSGNGHYNNPQPIWEKWLPFEHLFYQAPSPALSDLPAAALFPRIFGADLPFRNPTQGVQDKGDWLVVGAFPKAPWSAPPESELEALLACGDPAIAARLQEAVRDARGCVAPAVAPAPKPLEQRLQSATAKRIHLQRQLDEAADALVAAEDHLALCRGWRDEAAVNLAESFENFAELEEEAQATLRRLCDEGLQITQGAQATFERNCQEHQQRIKRQIEEEAAKKRKRTVDRRPPLLLPPPQQQALRLAQGPPQRPPWRAERQTRRPDSALPTKRLLRRPLHLLLALLLAAARPAGSTLLPGGGPVSAAPPVPDGAEEAEAAAPSRPAAKAAPSGGMHAYLAANVEADAGEGLPFTGPLLRQDRRSDDARHGSKFKALSSRTEPSAAADLDGPDRRTGSPQPSQGPMRNSGYPIQVGEAKGEGVRPPEVRGPKAAGSRPPGGRAGAAAAAKPAAQPQPGRPQDKPLQLAKLQRTERGDLMEVELFGNRLLGQLAKAGAAMHAIADEEARLLQGCQARTRFAARFAADFEVQDTESGLRDLTPCIAEELDGEADPLFAAAAEPAPGTGGFSPPKSQSQGRGQLGKKHDVEVRAAGIAGLDALLAAPDGAALVRGSGISEPIELPEGREAAAAVGHAAGGGPGQPPRPADSSLPPPAAPLARRPRQVRQAPRDAEHVALYGDGNVKEIDAELCGGYAEAQASAADGGPLLATAAALAAVAAAGASSSRPSPMVRRPASAASPADALRRVAQRRAQVQPRRREARQGHGAEGQALVATPVPAQRLPAAAQPPPPAAGAGSQAAAPPSAAATRRLAAAAPREEAAEPRRSRPGLEGVRGAHGFADAAAARERGRAATGAAARAGRRLAGFAAACPSPLGRRLADGVRRGARTDGRSPGPPARGLAAQRRVDPDRPKRPTSAYLRFLSEFRSQKPADLSGKDLMKAAGAEWKALPAERKKPYEAAYEKEAVVYRSAYDQYVSSGKKDAFKRDPDKPKRPLTGFLRFVAEKREQNKDAKPTVLTKEASDSWKGMSEAQRKPYNEAYELDTARYAEKMKAYVATGKEEEWKAKVGIKTMSEKLEEKKAAKEAAALKRKAEAEKKKAAAQKKKDALKAKKAAAAEKKAAQKAAAADKKRAKAAALKAKAAETLAKKKKAQAAKAAKEKKVVSTGKAK</sequence>
<dbReference type="Pfam" id="PF00505">
    <property type="entry name" value="HMG_box"/>
    <property type="match status" value="2"/>
</dbReference>
<gene>
    <name evidence="6" type="ORF">PCOR1329_LOCUS28256</name>
</gene>
<dbReference type="EMBL" id="CAUYUJ010010391">
    <property type="protein sequence ID" value="CAK0829251.1"/>
    <property type="molecule type" value="Genomic_DNA"/>
</dbReference>
<comment type="caution">
    <text evidence="6">The sequence shown here is derived from an EMBL/GenBank/DDBJ whole genome shotgun (WGS) entry which is preliminary data.</text>
</comment>
<evidence type="ECO:0000256" key="1">
    <source>
        <dbReference type="ARBA" id="ARBA00023125"/>
    </source>
</evidence>
<feature type="compositionally biased region" description="Low complexity" evidence="4">
    <location>
        <begin position="15"/>
        <end position="35"/>
    </location>
</feature>
<dbReference type="InterPro" id="IPR036910">
    <property type="entry name" value="HMG_box_dom_sf"/>
</dbReference>
<feature type="region of interest" description="Disordered" evidence="4">
    <location>
        <begin position="694"/>
        <end position="745"/>
    </location>
</feature>
<feature type="region of interest" description="Disordered" evidence="4">
    <location>
        <begin position="1192"/>
        <end position="1306"/>
    </location>
</feature>
<name>A0ABN9SBA5_9DINO</name>
<feature type="compositionally biased region" description="Basic and acidic residues" evidence="4">
    <location>
        <begin position="1566"/>
        <end position="1591"/>
    </location>
</feature>
<feature type="compositionally biased region" description="Pro residues" evidence="4">
    <location>
        <begin position="1112"/>
        <end position="1127"/>
    </location>
</feature>
<feature type="DNA-binding region" description="HMG box" evidence="3">
    <location>
        <begin position="1382"/>
        <end position="1447"/>
    </location>
</feature>
<feature type="region of interest" description="Disordered" evidence="4">
    <location>
        <begin position="1566"/>
        <end position="1601"/>
    </location>
</feature>
<feature type="region of interest" description="Disordered" evidence="4">
    <location>
        <begin position="1099"/>
        <end position="1140"/>
    </location>
</feature>
<dbReference type="PANTHER" id="PTHR46040">
    <property type="entry name" value="HIGH MOBILITY GROUP PROTEIN 2"/>
    <property type="match status" value="1"/>
</dbReference>
<feature type="region of interest" description="Disordered" evidence="4">
    <location>
        <begin position="1450"/>
        <end position="1501"/>
    </location>
</feature>
<feature type="region of interest" description="Disordered" evidence="4">
    <location>
        <begin position="1032"/>
        <end position="1057"/>
    </location>
</feature>
<keyword evidence="2 3" id="KW-0539">Nucleus</keyword>
<feature type="region of interest" description="Disordered" evidence="4">
    <location>
        <begin position="1620"/>
        <end position="1640"/>
    </location>
</feature>
<evidence type="ECO:0000256" key="2">
    <source>
        <dbReference type="ARBA" id="ARBA00023242"/>
    </source>
</evidence>
<accession>A0ABN9SBA5</accession>
<dbReference type="PROSITE" id="PS50118">
    <property type="entry name" value="HMG_BOX_2"/>
    <property type="match status" value="2"/>
</dbReference>
<dbReference type="PANTHER" id="PTHR46040:SF3">
    <property type="entry name" value="HIGH MOBILITY GROUP PROTEIN 2"/>
    <property type="match status" value="1"/>
</dbReference>
<feature type="region of interest" description="Disordered" evidence="4">
    <location>
        <begin position="825"/>
        <end position="936"/>
    </location>
</feature>
<feature type="compositionally biased region" description="Basic and acidic residues" evidence="4">
    <location>
        <begin position="729"/>
        <end position="739"/>
    </location>
</feature>
<reference evidence="6" key="1">
    <citation type="submission" date="2023-10" db="EMBL/GenBank/DDBJ databases">
        <authorList>
            <person name="Chen Y."/>
            <person name="Shah S."/>
            <person name="Dougan E. K."/>
            <person name="Thang M."/>
            <person name="Chan C."/>
        </authorList>
    </citation>
    <scope>NUCLEOTIDE SEQUENCE [LARGE SCALE GENOMIC DNA]</scope>
</reference>
<dbReference type="Gene3D" id="1.10.30.10">
    <property type="entry name" value="High mobility group box domain"/>
    <property type="match status" value="2"/>
</dbReference>
<keyword evidence="1 3" id="KW-0238">DNA-binding</keyword>
<evidence type="ECO:0000313" key="7">
    <source>
        <dbReference type="Proteomes" id="UP001189429"/>
    </source>
</evidence>
<feature type="compositionally biased region" description="Low complexity" evidence="4">
    <location>
        <begin position="714"/>
        <end position="723"/>
    </location>
</feature>
<feature type="compositionally biased region" description="Gly residues" evidence="4">
    <location>
        <begin position="52"/>
        <end position="64"/>
    </location>
</feature>
<evidence type="ECO:0000313" key="6">
    <source>
        <dbReference type="EMBL" id="CAK0829251.1"/>
    </source>
</evidence>
<feature type="compositionally biased region" description="Basic and acidic residues" evidence="4">
    <location>
        <begin position="1450"/>
        <end position="1463"/>
    </location>
</feature>
<feature type="DNA-binding region" description="HMG box" evidence="3">
    <location>
        <begin position="1462"/>
        <end position="1526"/>
    </location>
</feature>
<feature type="compositionally biased region" description="Basic and acidic residues" evidence="4">
    <location>
        <begin position="1287"/>
        <end position="1296"/>
    </location>
</feature>
<evidence type="ECO:0000256" key="3">
    <source>
        <dbReference type="PROSITE-ProRule" id="PRU00267"/>
    </source>
</evidence>
<organism evidence="6 7">
    <name type="scientific">Prorocentrum cordatum</name>
    <dbReference type="NCBI Taxonomy" id="2364126"/>
    <lineage>
        <taxon>Eukaryota</taxon>
        <taxon>Sar</taxon>
        <taxon>Alveolata</taxon>
        <taxon>Dinophyceae</taxon>
        <taxon>Prorocentrales</taxon>
        <taxon>Prorocentraceae</taxon>
        <taxon>Prorocentrum</taxon>
    </lineage>
</organism>
<feature type="compositionally biased region" description="Low complexity" evidence="4">
    <location>
        <begin position="1192"/>
        <end position="1213"/>
    </location>
</feature>
<evidence type="ECO:0000259" key="5">
    <source>
        <dbReference type="PROSITE" id="PS50118"/>
    </source>
</evidence>
<dbReference type="SMART" id="SM00398">
    <property type="entry name" value="HMG"/>
    <property type="match status" value="2"/>
</dbReference>
<feature type="compositionally biased region" description="Low complexity" evidence="4">
    <location>
        <begin position="1264"/>
        <end position="1286"/>
    </location>
</feature>
<dbReference type="CDD" id="cd00084">
    <property type="entry name" value="HMG-box_SF"/>
    <property type="match status" value="1"/>
</dbReference>
<dbReference type="InterPro" id="IPR009071">
    <property type="entry name" value="HMG_box_dom"/>
</dbReference>
<feature type="region of interest" description="Disordered" evidence="4">
    <location>
        <begin position="1345"/>
        <end position="1385"/>
    </location>
</feature>
<feature type="region of interest" description="Disordered" evidence="4">
    <location>
        <begin position="773"/>
        <end position="804"/>
    </location>
</feature>
<feature type="compositionally biased region" description="Basic and acidic residues" evidence="4">
    <location>
        <begin position="1473"/>
        <end position="1484"/>
    </location>
</feature>
<feature type="compositionally biased region" description="Basic and acidic residues" evidence="4">
    <location>
        <begin position="890"/>
        <end position="902"/>
    </location>
</feature>
<proteinExistence type="predicted"/>
<feature type="domain" description="HMG box" evidence="5">
    <location>
        <begin position="1462"/>
        <end position="1526"/>
    </location>
</feature>
<dbReference type="SUPFAM" id="SSF47095">
    <property type="entry name" value="HMG-box"/>
    <property type="match status" value="2"/>
</dbReference>
<feature type="compositionally biased region" description="Low complexity" evidence="4">
    <location>
        <begin position="792"/>
        <end position="804"/>
    </location>
</feature>
<evidence type="ECO:0000256" key="4">
    <source>
        <dbReference type="SAM" id="MobiDB-lite"/>
    </source>
</evidence>
<dbReference type="InterPro" id="IPR051965">
    <property type="entry name" value="ChromReg_NeuronalGeneExpr"/>
</dbReference>
<keyword evidence="7" id="KW-1185">Reference proteome</keyword>
<dbReference type="Pfam" id="PF04034">
    <property type="entry name" value="Ribo_biogen_C"/>
    <property type="match status" value="1"/>
</dbReference>
<feature type="compositionally biased region" description="Polar residues" evidence="4">
    <location>
        <begin position="869"/>
        <end position="878"/>
    </location>
</feature>